<feature type="compositionally biased region" description="Basic and acidic residues" evidence="1">
    <location>
        <begin position="337"/>
        <end position="351"/>
    </location>
</feature>
<dbReference type="Proteomes" id="UP000230233">
    <property type="component" value="Chromosome IV"/>
</dbReference>
<keyword evidence="3" id="KW-1185">Reference proteome</keyword>
<protein>
    <submittedName>
        <fullName evidence="2">Uncharacterized protein</fullName>
    </submittedName>
</protein>
<organism evidence="2 3">
    <name type="scientific">Caenorhabditis nigoni</name>
    <dbReference type="NCBI Taxonomy" id="1611254"/>
    <lineage>
        <taxon>Eukaryota</taxon>
        <taxon>Metazoa</taxon>
        <taxon>Ecdysozoa</taxon>
        <taxon>Nematoda</taxon>
        <taxon>Chromadorea</taxon>
        <taxon>Rhabditida</taxon>
        <taxon>Rhabditina</taxon>
        <taxon>Rhabditomorpha</taxon>
        <taxon>Rhabditoidea</taxon>
        <taxon>Rhabditidae</taxon>
        <taxon>Peloderinae</taxon>
        <taxon>Caenorhabditis</taxon>
    </lineage>
</organism>
<evidence type="ECO:0000313" key="2">
    <source>
        <dbReference type="EMBL" id="PIC32849.1"/>
    </source>
</evidence>
<sequence>MMVLCFVFVIVGLSLVSMTINVIQVALEDFYVNLIMKLVLDYQKKMAAGGDQMGSSVGMMRMWGNNKTAKLLMPLLSKEKKKMAMEKVEVKAKNNGIEIPAILTDLDEKSGMPKLFRIEEQQEGEEPPKILEELVQKQIEIEEDAAENAVLFVAHDANTQTVILLQEEKCHQTDEKQFGEDGTQTEAMQSYNLECETQTETIHNSITETQTLIVDYSDSDTMTKPVISNTKEEQLQTYIDTNDMETLTEIETKNVRIQTPQPVIEQKCVQADDLHEDRKSPSKMSSAKKRVRRAFVGKSKPTRNSLEHPVMSDWKDVEESETQQDEEEEELGSVESLHWDPVDGMHAEKQLPVKKLKALSPNGQRQLKG</sequence>
<evidence type="ECO:0000313" key="3">
    <source>
        <dbReference type="Proteomes" id="UP000230233"/>
    </source>
</evidence>
<reference evidence="3" key="1">
    <citation type="submission" date="2017-10" db="EMBL/GenBank/DDBJ databases">
        <title>Rapid genome shrinkage in a self-fertile nematode reveals novel sperm competition proteins.</title>
        <authorList>
            <person name="Yin D."/>
            <person name="Schwarz E.M."/>
            <person name="Thomas C.G."/>
            <person name="Felde R.L."/>
            <person name="Korf I.F."/>
            <person name="Cutter A.D."/>
            <person name="Schartner C.M."/>
            <person name="Ralston E.J."/>
            <person name="Meyer B.J."/>
            <person name="Haag E.S."/>
        </authorList>
    </citation>
    <scope>NUCLEOTIDE SEQUENCE [LARGE SCALE GENOMIC DNA]</scope>
    <source>
        <strain evidence="3">JU1422</strain>
    </source>
</reference>
<feature type="compositionally biased region" description="Basic and acidic residues" evidence="1">
    <location>
        <begin position="270"/>
        <end position="280"/>
    </location>
</feature>
<feature type="compositionally biased region" description="Basic residues" evidence="1">
    <location>
        <begin position="286"/>
        <end position="295"/>
    </location>
</feature>
<dbReference type="OrthoDB" id="297496at2759"/>
<dbReference type="STRING" id="1611254.A0A2G5TZY1"/>
<dbReference type="EMBL" id="PDUG01000004">
    <property type="protein sequence ID" value="PIC32849.1"/>
    <property type="molecule type" value="Genomic_DNA"/>
</dbReference>
<comment type="caution">
    <text evidence="2">The sequence shown here is derived from an EMBL/GenBank/DDBJ whole genome shotgun (WGS) entry which is preliminary data.</text>
</comment>
<proteinExistence type="predicted"/>
<gene>
    <name evidence="2" type="primary">Cnig_chr_IV.g13036</name>
    <name evidence="2" type="ORF">B9Z55_013036</name>
</gene>
<name>A0A2G5TZY1_9PELO</name>
<feature type="compositionally biased region" description="Acidic residues" evidence="1">
    <location>
        <begin position="316"/>
        <end position="332"/>
    </location>
</feature>
<evidence type="ECO:0000256" key="1">
    <source>
        <dbReference type="SAM" id="MobiDB-lite"/>
    </source>
</evidence>
<dbReference type="AlphaFoldDB" id="A0A2G5TZY1"/>
<feature type="region of interest" description="Disordered" evidence="1">
    <location>
        <begin position="269"/>
        <end position="369"/>
    </location>
</feature>
<accession>A0A2G5TZY1</accession>